<protein>
    <submittedName>
        <fullName evidence="1">Uncharacterized protein</fullName>
    </submittedName>
</protein>
<dbReference type="EMBL" id="MU971566">
    <property type="protein sequence ID" value="KAK9233858.1"/>
    <property type="molecule type" value="Genomic_DNA"/>
</dbReference>
<sequence>MDAIVGEHNPQSASGSRASRSVAPIVAPSVRDGPQQAPDRKSEGRVTKHTVKRRAVVEGPARGLRRPVSDQAAEQGKRVKLSIEPELSALPNTIAVMDSQVLSNYNKAFTLLKDNPLEQRLDVQLPFEKFLQLDHAFSELKSAEGISEDQRYPSLGYNSHTETVTVVTAPSSIHESSTRWIEHEIFEYARQYLSTRSPHTLQRIRQVGSTTKGFSLGDYTRSRKEPDAGFSYMAVGGEGEVMIALESGHTEAYGRLLDDKDMWINGMGINVVILVCFRERPRFANPPTTPYQDVKNWRNELKTMSHTIGEADELNIQRGFYGPLRYRGHTWAGELNEAFIEVWRPDSHDRFCFIQSGFAVGVEDLPVTLGLRVSDLYPRDTWEAADLEDAVIPFDSSAFLEGLRIDVVQAAQDRFRLFLFEKLGL</sequence>
<reference evidence="2" key="1">
    <citation type="journal article" date="2024" name="Front. Bioeng. Biotechnol.">
        <title>Genome-scale model development and genomic sequencing of the oleaginous clade Lipomyces.</title>
        <authorList>
            <person name="Czajka J.J."/>
            <person name="Han Y."/>
            <person name="Kim J."/>
            <person name="Mondo S.J."/>
            <person name="Hofstad B.A."/>
            <person name="Robles A."/>
            <person name="Haridas S."/>
            <person name="Riley R."/>
            <person name="LaButti K."/>
            <person name="Pangilinan J."/>
            <person name="Andreopoulos W."/>
            <person name="Lipzen A."/>
            <person name="Yan J."/>
            <person name="Wang M."/>
            <person name="Ng V."/>
            <person name="Grigoriev I.V."/>
            <person name="Spatafora J.W."/>
            <person name="Magnuson J.K."/>
            <person name="Baker S.E."/>
            <person name="Pomraning K.R."/>
        </authorList>
    </citation>
    <scope>NUCLEOTIDE SEQUENCE [LARGE SCALE GENOMIC DNA]</scope>
    <source>
        <strain evidence="2">CBS 7786</strain>
    </source>
</reference>
<gene>
    <name evidence="1" type="ORF">V1525DRAFT_384346</name>
</gene>
<evidence type="ECO:0000313" key="2">
    <source>
        <dbReference type="Proteomes" id="UP001433508"/>
    </source>
</evidence>
<evidence type="ECO:0000313" key="1">
    <source>
        <dbReference type="EMBL" id="KAK9233858.1"/>
    </source>
</evidence>
<dbReference type="Proteomes" id="UP001433508">
    <property type="component" value="Unassembled WGS sequence"/>
</dbReference>
<keyword evidence="2" id="KW-1185">Reference proteome</keyword>
<organism evidence="1 2">
    <name type="scientific">Lipomyces kononenkoae</name>
    <name type="common">Yeast</name>
    <dbReference type="NCBI Taxonomy" id="34357"/>
    <lineage>
        <taxon>Eukaryota</taxon>
        <taxon>Fungi</taxon>
        <taxon>Dikarya</taxon>
        <taxon>Ascomycota</taxon>
        <taxon>Saccharomycotina</taxon>
        <taxon>Lipomycetes</taxon>
        <taxon>Lipomycetales</taxon>
        <taxon>Lipomycetaceae</taxon>
        <taxon>Lipomyces</taxon>
    </lineage>
</organism>
<accession>A0ACC3SQE7</accession>
<comment type="caution">
    <text evidence="1">The sequence shown here is derived from an EMBL/GenBank/DDBJ whole genome shotgun (WGS) entry which is preliminary data.</text>
</comment>
<name>A0ACC3SQE7_LIPKO</name>
<proteinExistence type="predicted"/>